<evidence type="ECO:0000313" key="3">
    <source>
        <dbReference type="EMBL" id="MBZ5737687.1"/>
    </source>
</evidence>
<name>A0ABS7UA42_9ACTN</name>
<organism evidence="3 4">
    <name type="scientific">Nocardioides mangrovi</name>
    <dbReference type="NCBI Taxonomy" id="2874580"/>
    <lineage>
        <taxon>Bacteria</taxon>
        <taxon>Bacillati</taxon>
        <taxon>Actinomycetota</taxon>
        <taxon>Actinomycetes</taxon>
        <taxon>Propionibacteriales</taxon>
        <taxon>Nocardioidaceae</taxon>
        <taxon>Nocardioides</taxon>
    </lineage>
</organism>
<dbReference type="EMBL" id="JAIQZJ010000002">
    <property type="protein sequence ID" value="MBZ5737687.1"/>
    <property type="molecule type" value="Genomic_DNA"/>
</dbReference>
<keyword evidence="4" id="KW-1185">Reference proteome</keyword>
<keyword evidence="2" id="KW-1133">Transmembrane helix</keyword>
<dbReference type="Proteomes" id="UP000780875">
    <property type="component" value="Unassembled WGS sequence"/>
</dbReference>
<proteinExistence type="predicted"/>
<feature type="transmembrane region" description="Helical" evidence="2">
    <location>
        <begin position="293"/>
        <end position="311"/>
    </location>
</feature>
<keyword evidence="2" id="KW-0472">Membrane</keyword>
<comment type="caution">
    <text evidence="3">The sequence shown here is derived from an EMBL/GenBank/DDBJ whole genome shotgun (WGS) entry which is preliminary data.</text>
</comment>
<evidence type="ECO:0000256" key="2">
    <source>
        <dbReference type="SAM" id="Phobius"/>
    </source>
</evidence>
<evidence type="ECO:0000256" key="1">
    <source>
        <dbReference type="SAM" id="MobiDB-lite"/>
    </source>
</evidence>
<feature type="compositionally biased region" description="Basic and acidic residues" evidence="1">
    <location>
        <begin position="331"/>
        <end position="346"/>
    </location>
</feature>
<accession>A0ABS7UA42</accession>
<keyword evidence="2" id="KW-0812">Transmembrane</keyword>
<protein>
    <submittedName>
        <fullName evidence="3">Uncharacterized protein</fullName>
    </submittedName>
</protein>
<evidence type="ECO:0000313" key="4">
    <source>
        <dbReference type="Proteomes" id="UP000780875"/>
    </source>
</evidence>
<feature type="transmembrane region" description="Helical" evidence="2">
    <location>
        <begin position="262"/>
        <end position="281"/>
    </location>
</feature>
<feature type="transmembrane region" description="Helical" evidence="2">
    <location>
        <begin position="172"/>
        <end position="191"/>
    </location>
</feature>
<feature type="transmembrane region" description="Helical" evidence="2">
    <location>
        <begin position="222"/>
        <end position="241"/>
    </location>
</feature>
<sequence>MSITSQDHPRACRRVWAQDVNVAVDVIETRLDSMEASPDGLTPAQQAVDDGIRRRLAAARSATLRQDPVPGALSNWWRGTLVDAAYQNLHAAEAMLVGLYSPDEVEAEIPEAVARVECGLDRDDPRRIAALRLLEVRDPDPVRRARLAKAVEVGFGAADAEYARLRNFRNTVLGGAVTMSALLVLFTVYVMRNPGDVPFCFTPDGTREFCASGPGPASAHDVLTVVLLGSLGGLLAAILAIRNMRGTASPYNVPQALALLKLPLGAVSAIGALIAIRGGFIPGFSDLDSQEQILAYAFGFGLAQQLLTGLVDRQARSILTTAPGKASGASRPERSAGRLGDARQEPVDVIPARVGGESGA</sequence>
<feature type="region of interest" description="Disordered" evidence="1">
    <location>
        <begin position="322"/>
        <end position="360"/>
    </location>
</feature>
<reference evidence="3 4" key="1">
    <citation type="submission" date="2021-09" db="EMBL/GenBank/DDBJ databases">
        <title>Whole genome sequence of Nocardioides sp. GBK3QG-3.</title>
        <authorList>
            <person name="Tuo L."/>
        </authorList>
    </citation>
    <scope>NUCLEOTIDE SEQUENCE [LARGE SCALE GENOMIC DNA]</scope>
    <source>
        <strain evidence="3 4">GBK3QG-3</strain>
    </source>
</reference>
<gene>
    <name evidence="3" type="ORF">K8U61_05895</name>
</gene>
<dbReference type="RefSeq" id="WP_224122063.1">
    <property type="nucleotide sequence ID" value="NZ_JAIQZJ010000002.1"/>
</dbReference>